<name>A0A919U9G0_9ACTN</name>
<feature type="domain" description="Solute-binding protein family 5" evidence="6">
    <location>
        <begin position="76"/>
        <end position="438"/>
    </location>
</feature>
<dbReference type="Gene3D" id="3.40.190.10">
    <property type="entry name" value="Periplasmic binding protein-like II"/>
    <property type="match status" value="1"/>
</dbReference>
<dbReference type="InterPro" id="IPR030678">
    <property type="entry name" value="Peptide/Ni-bd"/>
</dbReference>
<feature type="signal peptide" evidence="5">
    <location>
        <begin position="1"/>
        <end position="23"/>
    </location>
</feature>
<dbReference type="GO" id="GO:0043190">
    <property type="term" value="C:ATP-binding cassette (ABC) transporter complex"/>
    <property type="evidence" value="ECO:0007669"/>
    <property type="project" value="InterPro"/>
</dbReference>
<evidence type="ECO:0000313" key="7">
    <source>
        <dbReference type="EMBL" id="GIG42613.1"/>
    </source>
</evidence>
<dbReference type="AlphaFoldDB" id="A0A919U9G0"/>
<accession>A0A919U9G0</accession>
<comment type="similarity">
    <text evidence="2">Belongs to the bacterial solute-binding protein 5 family.</text>
</comment>
<dbReference type="EMBL" id="BONQ01000015">
    <property type="protein sequence ID" value="GIG42613.1"/>
    <property type="molecule type" value="Genomic_DNA"/>
</dbReference>
<evidence type="ECO:0000256" key="4">
    <source>
        <dbReference type="ARBA" id="ARBA00022729"/>
    </source>
</evidence>
<evidence type="ECO:0000259" key="6">
    <source>
        <dbReference type="Pfam" id="PF00496"/>
    </source>
</evidence>
<proteinExistence type="inferred from homology"/>
<dbReference type="Proteomes" id="UP000660611">
    <property type="component" value="Unassembled WGS sequence"/>
</dbReference>
<dbReference type="GO" id="GO:0015833">
    <property type="term" value="P:peptide transport"/>
    <property type="evidence" value="ECO:0007669"/>
    <property type="project" value="TreeGrafter"/>
</dbReference>
<evidence type="ECO:0000256" key="2">
    <source>
        <dbReference type="ARBA" id="ARBA00005695"/>
    </source>
</evidence>
<dbReference type="RefSeq" id="WP_203844500.1">
    <property type="nucleotide sequence ID" value="NZ_BAAAVW010000002.1"/>
</dbReference>
<dbReference type="GO" id="GO:0030313">
    <property type="term" value="C:cell envelope"/>
    <property type="evidence" value="ECO:0007669"/>
    <property type="project" value="UniProtKB-SubCell"/>
</dbReference>
<comment type="subcellular location">
    <subcellularLocation>
        <location evidence="1">Cell envelope</location>
    </subcellularLocation>
</comment>
<dbReference type="InterPro" id="IPR039424">
    <property type="entry name" value="SBP_5"/>
</dbReference>
<dbReference type="PIRSF" id="PIRSF002741">
    <property type="entry name" value="MppA"/>
    <property type="match status" value="1"/>
</dbReference>
<dbReference type="Gene3D" id="3.10.105.10">
    <property type="entry name" value="Dipeptide-binding Protein, Domain 3"/>
    <property type="match status" value="1"/>
</dbReference>
<dbReference type="GO" id="GO:0042597">
    <property type="term" value="C:periplasmic space"/>
    <property type="evidence" value="ECO:0007669"/>
    <property type="project" value="UniProtKB-ARBA"/>
</dbReference>
<dbReference type="Pfam" id="PF00496">
    <property type="entry name" value="SBP_bac_5"/>
    <property type="match status" value="1"/>
</dbReference>
<dbReference type="PROSITE" id="PS51257">
    <property type="entry name" value="PROKAR_LIPOPROTEIN"/>
    <property type="match status" value="1"/>
</dbReference>
<dbReference type="PANTHER" id="PTHR30290">
    <property type="entry name" value="PERIPLASMIC BINDING COMPONENT OF ABC TRANSPORTER"/>
    <property type="match status" value="1"/>
</dbReference>
<keyword evidence="8" id="KW-1185">Reference proteome</keyword>
<dbReference type="GO" id="GO:1904680">
    <property type="term" value="F:peptide transmembrane transporter activity"/>
    <property type="evidence" value="ECO:0007669"/>
    <property type="project" value="TreeGrafter"/>
</dbReference>
<evidence type="ECO:0000313" key="8">
    <source>
        <dbReference type="Proteomes" id="UP000660611"/>
    </source>
</evidence>
<keyword evidence="4 5" id="KW-0732">Signal</keyword>
<gene>
    <name evidence="7" type="ORF">Dsi01nite_006540</name>
</gene>
<keyword evidence="3" id="KW-0813">Transport</keyword>
<evidence type="ECO:0000256" key="3">
    <source>
        <dbReference type="ARBA" id="ARBA00022448"/>
    </source>
</evidence>
<dbReference type="InterPro" id="IPR000914">
    <property type="entry name" value="SBP_5_dom"/>
</dbReference>
<reference evidence="7" key="1">
    <citation type="submission" date="2021-01" db="EMBL/GenBank/DDBJ databases">
        <title>Whole genome shotgun sequence of Dactylosporangium siamense NBRC 106093.</title>
        <authorList>
            <person name="Komaki H."/>
            <person name="Tamura T."/>
        </authorList>
    </citation>
    <scope>NUCLEOTIDE SEQUENCE</scope>
    <source>
        <strain evidence="7">NBRC 106093</strain>
    </source>
</reference>
<evidence type="ECO:0000256" key="5">
    <source>
        <dbReference type="SAM" id="SignalP"/>
    </source>
</evidence>
<feature type="chain" id="PRO_5038767007" evidence="5">
    <location>
        <begin position="24"/>
        <end position="531"/>
    </location>
</feature>
<evidence type="ECO:0000256" key="1">
    <source>
        <dbReference type="ARBA" id="ARBA00004196"/>
    </source>
</evidence>
<sequence>MRHLVPSAAAVAFLIAGCGAGDAAGSSAQAGGTLTVAVTSDPQCLDPQQAGSSDAITVNRQFVDSLTDHDPDTGKLGGWLATSWEADPKATSFTFHLREGATFSDGTPVDAQAVKDNFDGLVKLGAKAVQAATYLSGYRESVVVDPRTVRVEFAKPNAQFLEATSTTSLGLVAKSSLAQPAADRCANGVVGSGPFLLEQYTRNQQVVQRRRDGYAWSPARITNRGAAYLDRLVFKIVPEANVRVGLLESGQADAVLGVGPQDTDRVKRAGLVISARPNPGLVYGINVNRSRPLVADGAVPRAIQRAVDRRQVVDTILSPDYHPATSVLSAPTLGYVDLGGKLSADPAAATEILTTAGWVPGADGMRVRNGQRLSLVVRYYTPDSGLAQSSLELIQQQLKKIGVDVVLKPTPVAQAIQTFKDGDYDLIWGNASAADPDILRNYFTVQGLNAVRLTAGPLQDALYAQAGEGDPARRAQQVALAQQLLLDDGWAIPVYEPTTVVGLSAKVRGVRFDAASRLQFIDVQRAGKGGK</sequence>
<organism evidence="7 8">
    <name type="scientific">Dactylosporangium siamense</name>
    <dbReference type="NCBI Taxonomy" id="685454"/>
    <lineage>
        <taxon>Bacteria</taxon>
        <taxon>Bacillati</taxon>
        <taxon>Actinomycetota</taxon>
        <taxon>Actinomycetes</taxon>
        <taxon>Micromonosporales</taxon>
        <taxon>Micromonosporaceae</taxon>
        <taxon>Dactylosporangium</taxon>
    </lineage>
</organism>
<protein>
    <submittedName>
        <fullName evidence="7">Peptide ABC transporter permease</fullName>
    </submittedName>
</protein>
<dbReference type="CDD" id="cd08492">
    <property type="entry name" value="PBP2_NikA_DppA_OppA_like_15"/>
    <property type="match status" value="1"/>
</dbReference>
<comment type="caution">
    <text evidence="7">The sequence shown here is derived from an EMBL/GenBank/DDBJ whole genome shotgun (WGS) entry which is preliminary data.</text>
</comment>
<dbReference type="PANTHER" id="PTHR30290:SF10">
    <property type="entry name" value="PERIPLASMIC OLIGOPEPTIDE-BINDING PROTEIN-RELATED"/>
    <property type="match status" value="1"/>
</dbReference>
<dbReference type="SUPFAM" id="SSF53850">
    <property type="entry name" value="Periplasmic binding protein-like II"/>
    <property type="match status" value="1"/>
</dbReference>